<evidence type="ECO:0000256" key="2">
    <source>
        <dbReference type="ARBA" id="ARBA00022692"/>
    </source>
</evidence>
<feature type="transmembrane region" description="Helical" evidence="5">
    <location>
        <begin position="115"/>
        <end position="137"/>
    </location>
</feature>
<keyword evidence="3 5" id="KW-1133">Transmembrane helix</keyword>
<accession>V6IVW9</accession>
<keyword evidence="2 5" id="KW-0812">Transmembrane</keyword>
<feature type="transmembrane region" description="Helical" evidence="5">
    <location>
        <begin position="245"/>
        <end position="268"/>
    </location>
</feature>
<dbReference type="STRING" id="1395513.P343_13320"/>
<comment type="subcellular location">
    <subcellularLocation>
        <location evidence="1">Membrane</location>
        <topology evidence="1">Multi-pass membrane protein</topology>
    </subcellularLocation>
</comment>
<evidence type="ECO:0000256" key="1">
    <source>
        <dbReference type="ARBA" id="ARBA00004141"/>
    </source>
</evidence>
<evidence type="ECO:0008006" key="8">
    <source>
        <dbReference type="Google" id="ProtNLM"/>
    </source>
</evidence>
<name>V6IVW9_9BACL</name>
<gene>
    <name evidence="6" type="ORF">P343_13320</name>
</gene>
<protein>
    <recommendedName>
        <fullName evidence="8">Cobalt ABC transporter permease</fullName>
    </recommendedName>
</protein>
<evidence type="ECO:0000256" key="4">
    <source>
        <dbReference type="ARBA" id="ARBA00023136"/>
    </source>
</evidence>
<dbReference type="RefSeq" id="WP_023510900.1">
    <property type="nucleotide sequence ID" value="NZ_AWTC01000013.1"/>
</dbReference>
<reference evidence="6 7" key="1">
    <citation type="journal article" date="2013" name="Genome Announc.">
        <title>Genome Sequence of Sporolactobacillus laevolacticus DSM442, an Efficient Polymer-Grade D-Lactate Producer from Agricultural Waste Cottonseed as a Nitrogen Source.</title>
        <authorList>
            <person name="Wang H."/>
            <person name="Wang L."/>
            <person name="Ju J."/>
            <person name="Yu B."/>
            <person name="Ma Y."/>
        </authorList>
    </citation>
    <scope>NUCLEOTIDE SEQUENCE [LARGE SCALE GENOMIC DNA]</scope>
    <source>
        <strain evidence="6 7">DSM 442</strain>
    </source>
</reference>
<dbReference type="InterPro" id="IPR003339">
    <property type="entry name" value="ABC/ECF_trnsptr_transmembrane"/>
</dbReference>
<feature type="transmembrane region" description="Helical" evidence="5">
    <location>
        <begin position="75"/>
        <end position="95"/>
    </location>
</feature>
<dbReference type="GO" id="GO:0005886">
    <property type="term" value="C:plasma membrane"/>
    <property type="evidence" value="ECO:0007669"/>
    <property type="project" value="TreeGrafter"/>
</dbReference>
<dbReference type="eggNOG" id="COG0619">
    <property type="taxonomic scope" value="Bacteria"/>
</dbReference>
<evidence type="ECO:0000313" key="7">
    <source>
        <dbReference type="Proteomes" id="UP000018296"/>
    </source>
</evidence>
<dbReference type="CDD" id="cd16914">
    <property type="entry name" value="EcfT"/>
    <property type="match status" value="1"/>
</dbReference>
<keyword evidence="4 5" id="KW-0472">Membrane</keyword>
<evidence type="ECO:0000313" key="6">
    <source>
        <dbReference type="EMBL" id="EST11300.1"/>
    </source>
</evidence>
<comment type="caution">
    <text evidence="6">The sequence shown here is derived from an EMBL/GenBank/DDBJ whole genome shotgun (WGS) entry which is preliminary data.</text>
</comment>
<dbReference type="Pfam" id="PF02361">
    <property type="entry name" value="CbiQ"/>
    <property type="match status" value="1"/>
</dbReference>
<proteinExistence type="predicted"/>
<feature type="transmembrane region" description="Helical" evidence="5">
    <location>
        <begin position="35"/>
        <end position="63"/>
    </location>
</feature>
<dbReference type="PANTHER" id="PTHR33514:SF13">
    <property type="entry name" value="PROTEIN ABCI12, CHLOROPLASTIC"/>
    <property type="match status" value="1"/>
</dbReference>
<keyword evidence="7" id="KW-1185">Reference proteome</keyword>
<dbReference type="PANTHER" id="PTHR33514">
    <property type="entry name" value="PROTEIN ABCI12, CHLOROPLASTIC"/>
    <property type="match status" value="1"/>
</dbReference>
<dbReference type="EMBL" id="AWTC01000013">
    <property type="protein sequence ID" value="EST11300.1"/>
    <property type="molecule type" value="Genomic_DNA"/>
</dbReference>
<dbReference type="Proteomes" id="UP000018296">
    <property type="component" value="Unassembled WGS sequence"/>
</dbReference>
<evidence type="ECO:0000256" key="3">
    <source>
        <dbReference type="ARBA" id="ARBA00022989"/>
    </source>
</evidence>
<evidence type="ECO:0000256" key="5">
    <source>
        <dbReference type="SAM" id="Phobius"/>
    </source>
</evidence>
<sequence length="287" mass="32810">MEGAQNKKMMKTLLALIPVESPLYSFHPVSRLLLFVITGFIPLFINMPELNFMFAVLVLLLFIYSKVALSSLKMYLPVIICAGIFTFLTFIFFPGKDPNYQVIGHIFGLPLYDQPIMNACIAYSKILALLLSSIFYFSTNRERDILAALRTLKMPFVASYVLGLSLRSAGMFLEDLHTVREAEQARGLDYAALKFTDKVKLYSMYIIPLLSLALRRSDEISNALYVKGYSMKNSGKRADYILTKYHFSAADVVSCVILVLLLFLIIYFKYRYQWFDANHSLLQTLLK</sequence>
<dbReference type="PATRIC" id="fig|1395513.3.peg.2701"/>
<dbReference type="AlphaFoldDB" id="V6IVW9"/>
<organism evidence="6 7">
    <name type="scientific">Sporolactobacillus laevolacticus DSM 442</name>
    <dbReference type="NCBI Taxonomy" id="1395513"/>
    <lineage>
        <taxon>Bacteria</taxon>
        <taxon>Bacillati</taxon>
        <taxon>Bacillota</taxon>
        <taxon>Bacilli</taxon>
        <taxon>Bacillales</taxon>
        <taxon>Sporolactobacillaceae</taxon>
        <taxon>Sporolactobacillus</taxon>
    </lineage>
</organism>